<dbReference type="Proteomes" id="UP000053789">
    <property type="component" value="Unassembled WGS sequence"/>
</dbReference>
<keyword evidence="5" id="KW-1185">Reference proteome</keyword>
<proteinExistence type="predicted"/>
<dbReference type="RefSeq" id="XP_016613560.1">
    <property type="nucleotide sequence ID" value="XM_016770218.1"/>
</dbReference>
<keyword evidence="1" id="KW-0472">Membrane</keyword>
<dbReference type="HOGENOM" id="CLU_013364_3_0_1"/>
<evidence type="ECO:0000259" key="3">
    <source>
        <dbReference type="Pfam" id="PF08386"/>
    </source>
</evidence>
<dbReference type="AlphaFoldDB" id="A0A0D2E9U9"/>
<keyword evidence="1" id="KW-0812">Transmembrane</keyword>
<dbReference type="InterPro" id="IPR013595">
    <property type="entry name" value="Pept_S33_TAP-like_C"/>
</dbReference>
<dbReference type="EMBL" id="KN847009">
    <property type="protein sequence ID" value="KIW86891.1"/>
    <property type="molecule type" value="Genomic_DNA"/>
</dbReference>
<gene>
    <name evidence="4" type="ORF">Z519_12512</name>
</gene>
<dbReference type="InterPro" id="IPR029058">
    <property type="entry name" value="AB_hydrolase_fold"/>
</dbReference>
<dbReference type="Gene3D" id="3.40.50.1820">
    <property type="entry name" value="alpha/beta hydrolase"/>
    <property type="match status" value="1"/>
</dbReference>
<dbReference type="InterPro" id="IPR000073">
    <property type="entry name" value="AB_hydrolase_1"/>
</dbReference>
<evidence type="ECO:0008006" key="6">
    <source>
        <dbReference type="Google" id="ProtNLM"/>
    </source>
</evidence>
<keyword evidence="1" id="KW-1133">Transmembrane helix</keyword>
<protein>
    <recommendedName>
        <fullName evidence="6">AB hydrolase-1 domain-containing protein</fullName>
    </recommendedName>
</protein>
<dbReference type="Pfam" id="PF00561">
    <property type="entry name" value="Abhydrolase_1"/>
    <property type="match status" value="1"/>
</dbReference>
<sequence length="354" mass="38045">MVKHNNAFGQSCLDLSGDFFKHVDTTSVAKNMEAIRVALNDGNLNWLGGSYGTQIGAQYAELYPNNIRAMVLDGDVGHSPSDVYLHAAESSTYENSPWSLLRLGRDKTPISAPGCLTTADISSAGTCFANVTGEDIRFNVQGNSYLTFKNGTSFSPCGWLKLGIALNDTFNGHATPLSSAMANREKNSTVWPGLAVACLDWNHNTATFAQNKYKQQLESAIAPHTKGASQMYQYQTQCIGWPAPVVNQTAMKLAPPILMVNSNHDPKSSYVWAQSLRTQVPSAVLVARSSDGHTSFGLGGQASAVVDADLVNRTLPTPNFVVNVVIFVLCLALGFNRLALFGVFSAQDSVPSTE</sequence>
<evidence type="ECO:0000259" key="2">
    <source>
        <dbReference type="Pfam" id="PF00561"/>
    </source>
</evidence>
<feature type="transmembrane region" description="Helical" evidence="1">
    <location>
        <begin position="320"/>
        <end position="344"/>
    </location>
</feature>
<name>A0A0D2E9U9_CLAB1</name>
<feature type="domain" description="AB hydrolase-1" evidence="2">
    <location>
        <begin position="25"/>
        <end position="83"/>
    </location>
</feature>
<dbReference type="OrthoDB" id="425534at2759"/>
<evidence type="ECO:0000313" key="4">
    <source>
        <dbReference type="EMBL" id="KIW86891.1"/>
    </source>
</evidence>
<feature type="domain" description="Peptidase S33 tripeptidyl aminopeptidase-like C-terminal" evidence="3">
    <location>
        <begin position="230"/>
        <end position="317"/>
    </location>
</feature>
<evidence type="ECO:0000313" key="5">
    <source>
        <dbReference type="Proteomes" id="UP000053789"/>
    </source>
</evidence>
<accession>A0A0D2E9U9</accession>
<organism evidence="4 5">
    <name type="scientific">Cladophialophora bantiana (strain ATCC 10958 / CBS 173.52 / CDC B-1940 / NIH 8579)</name>
    <name type="common">Xylohypha bantiana</name>
    <dbReference type="NCBI Taxonomy" id="1442370"/>
    <lineage>
        <taxon>Eukaryota</taxon>
        <taxon>Fungi</taxon>
        <taxon>Dikarya</taxon>
        <taxon>Ascomycota</taxon>
        <taxon>Pezizomycotina</taxon>
        <taxon>Eurotiomycetes</taxon>
        <taxon>Chaetothyriomycetidae</taxon>
        <taxon>Chaetothyriales</taxon>
        <taxon>Herpotrichiellaceae</taxon>
        <taxon>Cladophialophora</taxon>
    </lineage>
</organism>
<dbReference type="GeneID" id="27705440"/>
<dbReference type="SUPFAM" id="SSF53474">
    <property type="entry name" value="alpha/beta-Hydrolases"/>
    <property type="match status" value="1"/>
</dbReference>
<dbReference type="Pfam" id="PF08386">
    <property type="entry name" value="Abhydrolase_4"/>
    <property type="match status" value="1"/>
</dbReference>
<evidence type="ECO:0000256" key="1">
    <source>
        <dbReference type="SAM" id="Phobius"/>
    </source>
</evidence>
<reference evidence="4" key="1">
    <citation type="submission" date="2015-01" db="EMBL/GenBank/DDBJ databases">
        <title>The Genome Sequence of Cladophialophora bantiana CBS 173.52.</title>
        <authorList>
            <consortium name="The Broad Institute Genomics Platform"/>
            <person name="Cuomo C."/>
            <person name="de Hoog S."/>
            <person name="Gorbushina A."/>
            <person name="Stielow B."/>
            <person name="Teixiera M."/>
            <person name="Abouelleil A."/>
            <person name="Chapman S.B."/>
            <person name="Priest M."/>
            <person name="Young S.K."/>
            <person name="Wortman J."/>
            <person name="Nusbaum C."/>
            <person name="Birren B."/>
        </authorList>
    </citation>
    <scope>NUCLEOTIDE SEQUENCE [LARGE SCALE GENOMIC DNA]</scope>
    <source>
        <strain evidence="4">CBS 173.52</strain>
    </source>
</reference>